<evidence type="ECO:0000256" key="5">
    <source>
        <dbReference type="ARBA" id="ARBA00038359"/>
    </source>
</evidence>
<evidence type="ECO:0000259" key="8">
    <source>
        <dbReference type="Pfam" id="PF20684"/>
    </source>
</evidence>
<dbReference type="AlphaFoldDB" id="A0A2V1DVI5"/>
<dbReference type="PANTHER" id="PTHR33048:SF96">
    <property type="entry name" value="INTEGRAL MEMBRANE PROTEIN"/>
    <property type="match status" value="1"/>
</dbReference>
<dbReference type="InterPro" id="IPR052337">
    <property type="entry name" value="SAT4-like"/>
</dbReference>
<comment type="similarity">
    <text evidence="5">Belongs to the SAT4 family.</text>
</comment>
<reference evidence="9 10" key="1">
    <citation type="journal article" date="2018" name="Sci. Rep.">
        <title>Comparative genomics provides insights into the lifestyle and reveals functional heterogeneity of dark septate endophytic fungi.</title>
        <authorList>
            <person name="Knapp D.G."/>
            <person name="Nemeth J.B."/>
            <person name="Barry K."/>
            <person name="Hainaut M."/>
            <person name="Henrissat B."/>
            <person name="Johnson J."/>
            <person name="Kuo A."/>
            <person name="Lim J.H.P."/>
            <person name="Lipzen A."/>
            <person name="Nolan M."/>
            <person name="Ohm R.A."/>
            <person name="Tamas L."/>
            <person name="Grigoriev I.V."/>
            <person name="Spatafora J.W."/>
            <person name="Nagy L.G."/>
            <person name="Kovacs G.M."/>
        </authorList>
    </citation>
    <scope>NUCLEOTIDE SEQUENCE [LARGE SCALE GENOMIC DNA]</scope>
    <source>
        <strain evidence="9 10">DSE2036</strain>
    </source>
</reference>
<evidence type="ECO:0000313" key="10">
    <source>
        <dbReference type="Proteomes" id="UP000244855"/>
    </source>
</evidence>
<name>A0A2V1DVI5_9PLEO</name>
<feature type="transmembrane region" description="Helical" evidence="7">
    <location>
        <begin position="94"/>
        <end position="116"/>
    </location>
</feature>
<feature type="region of interest" description="Disordered" evidence="6">
    <location>
        <begin position="357"/>
        <end position="408"/>
    </location>
</feature>
<feature type="region of interest" description="Disordered" evidence="6">
    <location>
        <begin position="304"/>
        <end position="345"/>
    </location>
</feature>
<evidence type="ECO:0000256" key="4">
    <source>
        <dbReference type="ARBA" id="ARBA00023136"/>
    </source>
</evidence>
<feature type="compositionally biased region" description="Basic and acidic residues" evidence="6">
    <location>
        <begin position="383"/>
        <end position="405"/>
    </location>
</feature>
<keyword evidence="2 7" id="KW-0812">Transmembrane</keyword>
<proteinExistence type="inferred from homology"/>
<keyword evidence="4 7" id="KW-0472">Membrane</keyword>
<feature type="transmembrane region" description="Helical" evidence="7">
    <location>
        <begin position="166"/>
        <end position="196"/>
    </location>
</feature>
<gene>
    <name evidence="9" type="ORF">DM02DRAFT_308604</name>
</gene>
<feature type="transmembrane region" description="Helical" evidence="7">
    <location>
        <begin position="46"/>
        <end position="62"/>
    </location>
</feature>
<keyword evidence="10" id="KW-1185">Reference proteome</keyword>
<dbReference type="PANTHER" id="PTHR33048">
    <property type="entry name" value="PTH11-LIKE INTEGRAL MEMBRANE PROTEIN (AFU_ORTHOLOGUE AFUA_5G11245)"/>
    <property type="match status" value="1"/>
</dbReference>
<evidence type="ECO:0000313" key="9">
    <source>
        <dbReference type="EMBL" id="PVI02353.1"/>
    </source>
</evidence>
<dbReference type="OrthoDB" id="3936451at2759"/>
<feature type="transmembrane region" description="Helical" evidence="7">
    <location>
        <begin position="123"/>
        <end position="146"/>
    </location>
</feature>
<dbReference type="InterPro" id="IPR049326">
    <property type="entry name" value="Rhodopsin_dom_fungi"/>
</dbReference>
<dbReference type="GO" id="GO:0016020">
    <property type="term" value="C:membrane"/>
    <property type="evidence" value="ECO:0007669"/>
    <property type="project" value="UniProtKB-SubCell"/>
</dbReference>
<dbReference type="Proteomes" id="UP000244855">
    <property type="component" value="Unassembled WGS sequence"/>
</dbReference>
<feature type="domain" description="Rhodopsin" evidence="8">
    <location>
        <begin position="30"/>
        <end position="271"/>
    </location>
</feature>
<evidence type="ECO:0000256" key="2">
    <source>
        <dbReference type="ARBA" id="ARBA00022692"/>
    </source>
</evidence>
<evidence type="ECO:0000256" key="1">
    <source>
        <dbReference type="ARBA" id="ARBA00004141"/>
    </source>
</evidence>
<sequence>MASHEIPNRGPELLAVNYSFVITALIAYSLRVYVRVGMVKAFGTDDWLMGLALMFFIAYDVSSNTGVHYGTGRHHADLSNDQILQARRCWYFCYLFYSSAMICSKFSIGTFLLRIAVRKVHTYIIWGAMAISVVSGAAFFFVTLFQCNPISYFWTKHLPESEGTCINMTIVIALAYLYSAFSIISDFTFALLPALLVMNLQLARKTKIALIPLLTMGCIASSAVVARLPYMLNIANPDFLWATSDIAIWSTVEQGLAITAGSLATIRPLFSIFLFKIGLTSYPTKQQTPVFGGSTTANRIVGGHRANAPSSQIDMYRLPSRGPQEGDEESGAYTGRGSQDIPRSPTWYQTQFEKVKRGSLARGKPGVPLPPTSTTLSGDGSEESLRGLNEKSSKSREPSMDEERGMQIMVSRSFFVTDAERASYVQENEK</sequence>
<accession>A0A2V1DVI5</accession>
<feature type="transmembrane region" description="Helical" evidence="7">
    <location>
        <begin position="208"/>
        <end position="226"/>
    </location>
</feature>
<feature type="transmembrane region" description="Helical" evidence="7">
    <location>
        <begin position="15"/>
        <end position="34"/>
    </location>
</feature>
<dbReference type="EMBL" id="KZ805344">
    <property type="protein sequence ID" value="PVI02353.1"/>
    <property type="molecule type" value="Genomic_DNA"/>
</dbReference>
<protein>
    <recommendedName>
        <fullName evidence="8">Rhodopsin domain-containing protein</fullName>
    </recommendedName>
</protein>
<evidence type="ECO:0000256" key="6">
    <source>
        <dbReference type="SAM" id="MobiDB-lite"/>
    </source>
</evidence>
<evidence type="ECO:0000256" key="7">
    <source>
        <dbReference type="SAM" id="Phobius"/>
    </source>
</evidence>
<comment type="subcellular location">
    <subcellularLocation>
        <location evidence="1">Membrane</location>
        <topology evidence="1">Multi-pass membrane protein</topology>
    </subcellularLocation>
</comment>
<dbReference type="Pfam" id="PF20684">
    <property type="entry name" value="Fung_rhodopsin"/>
    <property type="match status" value="1"/>
</dbReference>
<evidence type="ECO:0000256" key="3">
    <source>
        <dbReference type="ARBA" id="ARBA00022989"/>
    </source>
</evidence>
<keyword evidence="3 7" id="KW-1133">Transmembrane helix</keyword>
<organism evidence="9 10">
    <name type="scientific">Periconia macrospinosa</name>
    <dbReference type="NCBI Taxonomy" id="97972"/>
    <lineage>
        <taxon>Eukaryota</taxon>
        <taxon>Fungi</taxon>
        <taxon>Dikarya</taxon>
        <taxon>Ascomycota</taxon>
        <taxon>Pezizomycotina</taxon>
        <taxon>Dothideomycetes</taxon>
        <taxon>Pleosporomycetidae</taxon>
        <taxon>Pleosporales</taxon>
        <taxon>Massarineae</taxon>
        <taxon>Periconiaceae</taxon>
        <taxon>Periconia</taxon>
    </lineage>
</organism>